<dbReference type="InterPro" id="IPR043502">
    <property type="entry name" value="DNA/RNA_pol_sf"/>
</dbReference>
<dbReference type="InterPro" id="IPR029526">
    <property type="entry name" value="PGBD"/>
</dbReference>
<dbReference type="AlphaFoldDB" id="A0A8T0BJP7"/>
<dbReference type="InterPro" id="IPR000477">
    <property type="entry name" value="RT_dom"/>
</dbReference>
<name>A0A8T0BJP7_SILME</name>
<dbReference type="EMBL" id="JABFDY010000007">
    <property type="protein sequence ID" value="KAF7705610.1"/>
    <property type="molecule type" value="Genomic_DNA"/>
</dbReference>
<dbReference type="PANTHER" id="PTHR46599">
    <property type="entry name" value="PIGGYBAC TRANSPOSABLE ELEMENT-DERIVED PROTEIN 4"/>
    <property type="match status" value="1"/>
</dbReference>
<organism evidence="5 6">
    <name type="scientific">Silurus meridionalis</name>
    <name type="common">Southern catfish</name>
    <name type="synonym">Silurus soldatovi meridionalis</name>
    <dbReference type="NCBI Taxonomy" id="175797"/>
    <lineage>
        <taxon>Eukaryota</taxon>
        <taxon>Metazoa</taxon>
        <taxon>Chordata</taxon>
        <taxon>Craniata</taxon>
        <taxon>Vertebrata</taxon>
        <taxon>Euteleostomi</taxon>
        <taxon>Actinopterygii</taxon>
        <taxon>Neopterygii</taxon>
        <taxon>Teleostei</taxon>
        <taxon>Ostariophysi</taxon>
        <taxon>Siluriformes</taxon>
        <taxon>Siluridae</taxon>
        <taxon>Silurus</taxon>
    </lineage>
</organism>
<reference evidence="5" key="1">
    <citation type="submission" date="2020-08" db="EMBL/GenBank/DDBJ databases">
        <title>Chromosome-level assembly of Southern catfish (Silurus meridionalis) provides insights into visual adaptation to the nocturnal and benthic lifestyles.</title>
        <authorList>
            <person name="Zhang Y."/>
            <person name="Wang D."/>
            <person name="Peng Z."/>
        </authorList>
    </citation>
    <scope>NUCLEOTIDE SEQUENCE</scope>
    <source>
        <strain evidence="5">SWU-2019-XX</strain>
        <tissue evidence="5">Muscle</tissue>
    </source>
</reference>
<dbReference type="Proteomes" id="UP000606274">
    <property type="component" value="Unassembled WGS sequence"/>
</dbReference>
<dbReference type="Pfam" id="PF00078">
    <property type="entry name" value="RVT_1"/>
    <property type="match status" value="1"/>
</dbReference>
<accession>A0A8T0BJP7</accession>
<feature type="region of interest" description="Disordered" evidence="3">
    <location>
        <begin position="222"/>
        <end position="247"/>
    </location>
</feature>
<evidence type="ECO:0000256" key="3">
    <source>
        <dbReference type="SAM" id="MobiDB-lite"/>
    </source>
</evidence>
<feature type="region of interest" description="Disordered" evidence="3">
    <location>
        <begin position="470"/>
        <end position="489"/>
    </location>
</feature>
<proteinExistence type="inferred from homology"/>
<dbReference type="PANTHER" id="PTHR46599:SF3">
    <property type="entry name" value="PIGGYBAC TRANSPOSABLE ELEMENT-DERIVED PROTEIN 4"/>
    <property type="match status" value="1"/>
</dbReference>
<feature type="domain" description="Reverse transcriptase" evidence="4">
    <location>
        <begin position="1"/>
        <end position="206"/>
    </location>
</feature>
<dbReference type="Gene3D" id="3.30.70.270">
    <property type="match status" value="1"/>
</dbReference>
<evidence type="ECO:0000313" key="6">
    <source>
        <dbReference type="Proteomes" id="UP000606274"/>
    </source>
</evidence>
<feature type="compositionally biased region" description="Polar residues" evidence="3">
    <location>
        <begin position="308"/>
        <end position="322"/>
    </location>
</feature>
<evidence type="ECO:0000256" key="1">
    <source>
        <dbReference type="ARBA" id="ARBA00010879"/>
    </source>
</evidence>
<feature type="region of interest" description="Disordered" evidence="3">
    <location>
        <begin position="284"/>
        <end position="322"/>
    </location>
</feature>
<dbReference type="PROSITE" id="PS50878">
    <property type="entry name" value="RT_POL"/>
    <property type="match status" value="1"/>
</dbReference>
<evidence type="ECO:0000313" key="5">
    <source>
        <dbReference type="EMBL" id="KAF7705610.1"/>
    </source>
</evidence>
<dbReference type="CDD" id="cd01650">
    <property type="entry name" value="RT_nLTR_like"/>
    <property type="match status" value="1"/>
</dbReference>
<dbReference type="EC" id="3.1.26.4" evidence="2"/>
<comment type="similarity">
    <text evidence="1">Belongs to the beta type-B retroviral polymerase family. HERV class-II K(HML-2) pol subfamily.</text>
</comment>
<feature type="compositionally biased region" description="Low complexity" evidence="3">
    <location>
        <begin position="232"/>
        <end position="241"/>
    </location>
</feature>
<dbReference type="GO" id="GO:0004523">
    <property type="term" value="F:RNA-DNA hybrid ribonuclease activity"/>
    <property type="evidence" value="ECO:0007669"/>
    <property type="project" value="UniProtKB-EC"/>
</dbReference>
<gene>
    <name evidence="5" type="ORF">HF521_020896</name>
</gene>
<dbReference type="SUPFAM" id="SSF56672">
    <property type="entry name" value="DNA/RNA polymerases"/>
    <property type="match status" value="2"/>
</dbReference>
<sequence>MKLWERVVEAKLREEVTICEQQFGFMPRKSTTDAFFALRMLIEKYREGRKELPCVFVDLEKAYDRVPREELWYCMRKSVVSDKYVKVVQDMYEDSVTAVKCAVGTADWFRVKVGLHQGLALSPFLFAVVMDRLTDEVRQESPWTMMFGDDIVICGESREQVEKRLERWSLGACLGGSRGSQLLAFLAMWLCAPGERSPRRVLSYAALSCFRKVAPEDVGLADLAGGTETDESSPASPAESSICSPQGSTPLVVSFPGASTGKQRTPSELDECFLHPNHSLHARAYHSTPTSTPRCDQAPAPKKAKAAHTQSTMSWKDQTDNDTVPQTLQILPAREPGPQLRSSDSHSPLSLFKMSTLCHNTNAQAAKSIAKGRKYKWRDVTVGEMYRYIGLLFYMAMVKLPSIIDYRRQSSIFTIPFPATIMSRDRYRTISWNVHRSHPDADKENDRKRGTSEHDRLFRVKPLMDTIHEGDLPPPRRPPRVHGAPPAALGGSATSLKRLVPLRDFLAAWKDLPEVSRWVLHTIEKGYLIHFGSSPPRFNRMCSNLVGPKQALVLAQEVCTLLWQGAIEVVPFLSQRVRLYSQYFVVPKKDGGLRLILDLRSLNRSLMRLSVGLDRVAGTIVSHPDRSYPHGGQESKIPLGLLHMRPLKWWFRDRGFSRKGNPLHVIKVLRRALRALEIWKEPTFLSHSCPIFLEFPPGMASAFLYPKLGYVPKMPTAPS</sequence>
<dbReference type="Pfam" id="PF13843">
    <property type="entry name" value="DDE_Tnp_1_7"/>
    <property type="match status" value="1"/>
</dbReference>
<protein>
    <recommendedName>
        <fullName evidence="2">ribonuclease H</fullName>
        <ecNumber evidence="2">3.1.26.4</ecNumber>
    </recommendedName>
</protein>
<comment type="caution">
    <text evidence="5">The sequence shown here is derived from an EMBL/GenBank/DDBJ whole genome shotgun (WGS) entry which is preliminary data.</text>
</comment>
<dbReference type="InterPro" id="IPR043128">
    <property type="entry name" value="Rev_trsase/Diguanyl_cyclase"/>
</dbReference>
<keyword evidence="6" id="KW-1185">Reference proteome</keyword>
<evidence type="ECO:0000256" key="2">
    <source>
        <dbReference type="ARBA" id="ARBA00012180"/>
    </source>
</evidence>
<evidence type="ECO:0000259" key="4">
    <source>
        <dbReference type="PROSITE" id="PS50878"/>
    </source>
</evidence>